<protein>
    <submittedName>
        <fullName evidence="10">DUF421 domain-containing protein</fullName>
    </submittedName>
</protein>
<feature type="transmembrane region" description="Helical" evidence="7">
    <location>
        <begin position="64"/>
        <end position="87"/>
    </location>
</feature>
<dbReference type="EMBL" id="CP058316">
    <property type="protein sequence ID" value="QLD11976.1"/>
    <property type="molecule type" value="Genomic_DNA"/>
</dbReference>
<evidence type="ECO:0000256" key="7">
    <source>
        <dbReference type="SAM" id="Phobius"/>
    </source>
</evidence>
<keyword evidence="4 7" id="KW-0812">Transmembrane</keyword>
<evidence type="ECO:0000256" key="1">
    <source>
        <dbReference type="ARBA" id="ARBA00004651"/>
    </source>
</evidence>
<feature type="domain" description="YetF-like N-terminal transmembrane" evidence="9">
    <location>
        <begin position="20"/>
        <end position="82"/>
    </location>
</feature>
<evidence type="ECO:0000259" key="9">
    <source>
        <dbReference type="Pfam" id="PF20730"/>
    </source>
</evidence>
<dbReference type="Pfam" id="PF04239">
    <property type="entry name" value="DUF421"/>
    <property type="match status" value="1"/>
</dbReference>
<name>A0A7D5IY04_9MICO</name>
<feature type="transmembrane region" description="Helical" evidence="7">
    <location>
        <begin position="12"/>
        <end position="29"/>
    </location>
</feature>
<dbReference type="PANTHER" id="PTHR34582">
    <property type="entry name" value="UPF0702 TRANSMEMBRANE PROTEIN YCAP"/>
    <property type="match status" value="1"/>
</dbReference>
<keyword evidence="6 7" id="KW-0472">Membrane</keyword>
<dbReference type="InterPro" id="IPR048454">
    <property type="entry name" value="YetF_N"/>
</dbReference>
<comment type="similarity">
    <text evidence="2">Belongs to the UPF0702 family.</text>
</comment>
<sequence length="171" mass="18187">MWFDSWSDVGRVAVVGVAAYASLILLIRVSGKRSLAQMNAFDFVVTVALGSTLATILLTSDVAFVEGVAAISLLLVLQVIVAALVVWSRRFRRVVTASPTLLLTHGSIDETALRRHRMTTADIAQAIRQSGQGGFETIAAIVLESDGKVSVVPESALGDGSALERVPGWPR</sequence>
<dbReference type="Pfam" id="PF20730">
    <property type="entry name" value="YetF_N"/>
    <property type="match status" value="1"/>
</dbReference>
<dbReference type="Proteomes" id="UP000509638">
    <property type="component" value="Chromosome"/>
</dbReference>
<evidence type="ECO:0000259" key="8">
    <source>
        <dbReference type="Pfam" id="PF04239"/>
    </source>
</evidence>
<feature type="transmembrane region" description="Helical" evidence="7">
    <location>
        <begin position="41"/>
        <end position="58"/>
    </location>
</feature>
<comment type="subcellular location">
    <subcellularLocation>
        <location evidence="1">Cell membrane</location>
        <topology evidence="1">Multi-pass membrane protein</topology>
    </subcellularLocation>
</comment>
<dbReference type="PANTHER" id="PTHR34582:SF6">
    <property type="entry name" value="UPF0702 TRANSMEMBRANE PROTEIN YCAP"/>
    <property type="match status" value="1"/>
</dbReference>
<dbReference type="RefSeq" id="WP_178012364.1">
    <property type="nucleotide sequence ID" value="NZ_CP058316.1"/>
</dbReference>
<reference evidence="10 11" key="1">
    <citation type="submission" date="2020-06" db="EMBL/GenBank/DDBJ databases">
        <authorList>
            <person name="Jo H."/>
        </authorList>
    </citation>
    <scope>NUCLEOTIDE SEQUENCE [LARGE SCALE GENOMIC DNA]</scope>
    <source>
        <strain evidence="10 11">I46</strain>
    </source>
</reference>
<evidence type="ECO:0000313" key="11">
    <source>
        <dbReference type="Proteomes" id="UP000509638"/>
    </source>
</evidence>
<evidence type="ECO:0000256" key="5">
    <source>
        <dbReference type="ARBA" id="ARBA00022989"/>
    </source>
</evidence>
<organism evidence="10 11">
    <name type="scientific">Microbacterium oleivorans</name>
    <dbReference type="NCBI Taxonomy" id="273677"/>
    <lineage>
        <taxon>Bacteria</taxon>
        <taxon>Bacillati</taxon>
        <taxon>Actinomycetota</taxon>
        <taxon>Actinomycetes</taxon>
        <taxon>Micrococcales</taxon>
        <taxon>Microbacteriaceae</taxon>
        <taxon>Microbacterium</taxon>
    </lineage>
</organism>
<gene>
    <name evidence="10" type="ORF">HW566_09495</name>
</gene>
<evidence type="ECO:0000313" key="10">
    <source>
        <dbReference type="EMBL" id="QLD11976.1"/>
    </source>
</evidence>
<evidence type="ECO:0000256" key="2">
    <source>
        <dbReference type="ARBA" id="ARBA00006448"/>
    </source>
</evidence>
<evidence type="ECO:0000256" key="3">
    <source>
        <dbReference type="ARBA" id="ARBA00022475"/>
    </source>
</evidence>
<accession>A0A7D5IY04</accession>
<dbReference type="InterPro" id="IPR023090">
    <property type="entry name" value="UPF0702_alpha/beta_dom_sf"/>
</dbReference>
<evidence type="ECO:0000256" key="4">
    <source>
        <dbReference type="ARBA" id="ARBA00022692"/>
    </source>
</evidence>
<keyword evidence="3" id="KW-1003">Cell membrane</keyword>
<feature type="domain" description="YetF C-terminal" evidence="8">
    <location>
        <begin position="88"/>
        <end position="156"/>
    </location>
</feature>
<evidence type="ECO:0000256" key="6">
    <source>
        <dbReference type="ARBA" id="ARBA00023136"/>
    </source>
</evidence>
<dbReference type="InterPro" id="IPR007353">
    <property type="entry name" value="DUF421"/>
</dbReference>
<dbReference type="Gene3D" id="3.30.240.20">
    <property type="entry name" value="bsu07140 like domains"/>
    <property type="match status" value="1"/>
</dbReference>
<proteinExistence type="inferred from homology"/>
<keyword evidence="5 7" id="KW-1133">Transmembrane helix</keyword>
<dbReference type="AlphaFoldDB" id="A0A7D5IY04"/>
<dbReference type="GO" id="GO:0005886">
    <property type="term" value="C:plasma membrane"/>
    <property type="evidence" value="ECO:0007669"/>
    <property type="project" value="UniProtKB-SubCell"/>
</dbReference>